<comment type="caution">
    <text evidence="1">The sequence shown here is derived from an EMBL/GenBank/DDBJ whole genome shotgun (WGS) entry which is preliminary data.</text>
</comment>
<dbReference type="RefSeq" id="WP_157116606.1">
    <property type="nucleotide sequence ID" value="NZ_JAAXOT010000006.1"/>
</dbReference>
<dbReference type="Proteomes" id="UP000570678">
    <property type="component" value="Unassembled WGS sequence"/>
</dbReference>
<evidence type="ECO:0000313" key="1">
    <source>
        <dbReference type="EMBL" id="NKY57228.1"/>
    </source>
</evidence>
<keyword evidence="2" id="KW-1185">Reference proteome</keyword>
<sequence>MIGVGPQLPQPDPRGWLTFESLPADVQRLEDSRLMADFEEAENHRGKWTRPATDTERALLEHLGYEAPAELTTTVDYSAGIRRRRWLELEGTAP</sequence>
<organism evidence="1 2">
    <name type="scientific">Nocardia flavorosea</name>
    <dbReference type="NCBI Taxonomy" id="53429"/>
    <lineage>
        <taxon>Bacteria</taxon>
        <taxon>Bacillati</taxon>
        <taxon>Actinomycetota</taxon>
        <taxon>Actinomycetes</taxon>
        <taxon>Mycobacteriales</taxon>
        <taxon>Nocardiaceae</taxon>
        <taxon>Nocardia</taxon>
    </lineage>
</organism>
<protein>
    <submittedName>
        <fullName evidence="1">Uncharacterized protein</fullName>
    </submittedName>
</protein>
<accession>A0A846YJD4</accession>
<gene>
    <name evidence="1" type="ORF">HGA15_13895</name>
</gene>
<proteinExistence type="predicted"/>
<name>A0A846YJD4_9NOCA</name>
<dbReference type="EMBL" id="JAAXOT010000006">
    <property type="protein sequence ID" value="NKY57228.1"/>
    <property type="molecule type" value="Genomic_DNA"/>
</dbReference>
<dbReference type="AlphaFoldDB" id="A0A846YJD4"/>
<evidence type="ECO:0000313" key="2">
    <source>
        <dbReference type="Proteomes" id="UP000570678"/>
    </source>
</evidence>
<reference evidence="1 2" key="1">
    <citation type="submission" date="2020-04" db="EMBL/GenBank/DDBJ databases">
        <title>MicrobeNet Type strains.</title>
        <authorList>
            <person name="Nicholson A.C."/>
        </authorList>
    </citation>
    <scope>NUCLEOTIDE SEQUENCE [LARGE SCALE GENOMIC DNA]</scope>
    <source>
        <strain evidence="1 2">JCM 3332</strain>
    </source>
</reference>